<dbReference type="PANTHER" id="PTHR30404">
    <property type="entry name" value="N-ACETYLMURAMOYL-L-ALANINE AMIDASE"/>
    <property type="match status" value="1"/>
</dbReference>
<name>A0A1Q1PVL9_9VIRU</name>
<protein>
    <recommendedName>
        <fullName evidence="2">MurNAc-LAA domain-containing protein</fullName>
    </recommendedName>
</protein>
<dbReference type="EMBL" id="KX501137">
    <property type="protein sequence ID" value="AQN32119.1"/>
    <property type="molecule type" value="Genomic_DNA"/>
</dbReference>
<evidence type="ECO:0000313" key="3">
    <source>
        <dbReference type="EMBL" id="AQN32071.1"/>
    </source>
</evidence>
<evidence type="ECO:0000313" key="7">
    <source>
        <dbReference type="EMBL" id="AQN32135.1"/>
    </source>
</evidence>
<evidence type="ECO:0000256" key="1">
    <source>
        <dbReference type="ARBA" id="ARBA00022801"/>
    </source>
</evidence>
<evidence type="ECO:0000259" key="2">
    <source>
        <dbReference type="SMART" id="SM00646"/>
    </source>
</evidence>
<dbReference type="PANTHER" id="PTHR30404:SF0">
    <property type="entry name" value="N-ACETYLMURAMOYL-L-ALANINE AMIDASE AMIC"/>
    <property type="match status" value="1"/>
</dbReference>
<evidence type="ECO:0000313" key="8">
    <source>
        <dbReference type="EMBL" id="AQN32151.1"/>
    </source>
</evidence>
<dbReference type="CDD" id="cd02696">
    <property type="entry name" value="MurNAc-LAA"/>
    <property type="match status" value="1"/>
</dbReference>
<dbReference type="EMBL" id="KX501135">
    <property type="protein sequence ID" value="AQN32087.1"/>
    <property type="molecule type" value="Genomic_DNA"/>
</dbReference>
<dbReference type="EMBL" id="KX501134">
    <property type="protein sequence ID" value="AQN32071.1"/>
    <property type="molecule type" value="Genomic_DNA"/>
</dbReference>
<dbReference type="EMBL" id="KX501136">
    <property type="protein sequence ID" value="AQN32103.1"/>
    <property type="molecule type" value="Genomic_DNA"/>
</dbReference>
<evidence type="ECO:0000313" key="5">
    <source>
        <dbReference type="EMBL" id="AQN32103.1"/>
    </source>
</evidence>
<evidence type="ECO:0000313" key="6">
    <source>
        <dbReference type="EMBL" id="AQN32119.1"/>
    </source>
</evidence>
<proteinExistence type="predicted"/>
<keyword evidence="1" id="KW-0378">Hydrolase</keyword>
<reference evidence="6" key="1">
    <citation type="journal article" date="2016" name="Microbiome">
        <title>Transmission of viruses via our microbiomes.</title>
        <authorList>
            <person name="Ly M."/>
            <person name="Jones M.B."/>
            <person name="Abeles S.R."/>
            <person name="Santiago-Rodriguez T.M."/>
            <person name="Gao J."/>
            <person name="Chan I.C."/>
            <person name="Ghose C."/>
            <person name="Pride D.T."/>
        </authorList>
    </citation>
    <scope>NUCLEOTIDE SEQUENCE</scope>
    <source>
        <strain evidence="3">CA39E</strain>
        <strain evidence="4">CA40A</strain>
        <strain evidence="5">CA40B</strain>
        <strain evidence="6">CA40C</strain>
        <strain evidence="7">CA40D</strain>
        <strain evidence="8">CA40E</strain>
    </source>
</reference>
<sequence length="198" mass="22631">MRKLIVILDPAHGSDVKGKRSPDGTHLEYIWSREICKKLKDRLILNDFRVKYTNETENEIGLSKRKEIANNIKSSPGEYKFLVSLHNNAAGDGTQWLNAKGFEIYTSKGQTISDKFATIIFNNLKKDFPGINARADYIDGDPDKESNFTVLMGNYYAVLIEWLFQDNKEEVILLKDKTINSRLVDSLVNSLIEIDEQL</sequence>
<dbReference type="GO" id="GO:0009253">
    <property type="term" value="P:peptidoglycan catabolic process"/>
    <property type="evidence" value="ECO:0007669"/>
    <property type="project" value="InterPro"/>
</dbReference>
<dbReference type="InterPro" id="IPR050695">
    <property type="entry name" value="N-acetylmuramoyl_amidase_3"/>
</dbReference>
<dbReference type="InterPro" id="IPR002508">
    <property type="entry name" value="MurNAc-LAA_cat"/>
</dbReference>
<organism evidence="6">
    <name type="scientific">Phage DP-2017a</name>
    <dbReference type="NCBI Taxonomy" id="1955560"/>
    <lineage>
        <taxon>Viruses</taxon>
    </lineage>
</organism>
<dbReference type="GO" id="GO:0008745">
    <property type="term" value="F:N-acetylmuramoyl-L-alanine amidase activity"/>
    <property type="evidence" value="ECO:0007669"/>
    <property type="project" value="InterPro"/>
</dbReference>
<accession>A0A1Q1PVL9</accession>
<dbReference type="Gene3D" id="3.40.630.40">
    <property type="entry name" value="Zn-dependent exopeptidases"/>
    <property type="match status" value="1"/>
</dbReference>
<dbReference type="SMART" id="SM00646">
    <property type="entry name" value="Ami_3"/>
    <property type="match status" value="1"/>
</dbReference>
<dbReference type="EMBL" id="KX501139">
    <property type="protein sequence ID" value="AQN32151.1"/>
    <property type="molecule type" value="Genomic_DNA"/>
</dbReference>
<dbReference type="SUPFAM" id="SSF53187">
    <property type="entry name" value="Zn-dependent exopeptidases"/>
    <property type="match status" value="1"/>
</dbReference>
<dbReference type="EMBL" id="KX501138">
    <property type="protein sequence ID" value="AQN32135.1"/>
    <property type="molecule type" value="Genomic_DNA"/>
</dbReference>
<dbReference type="Pfam" id="PF01520">
    <property type="entry name" value="Amidase_3"/>
    <property type="match status" value="1"/>
</dbReference>
<feature type="domain" description="MurNAc-LAA" evidence="2">
    <location>
        <begin position="66"/>
        <end position="192"/>
    </location>
</feature>
<evidence type="ECO:0000313" key="4">
    <source>
        <dbReference type="EMBL" id="AQN32087.1"/>
    </source>
</evidence>